<feature type="transmembrane region" description="Helical" evidence="13">
    <location>
        <begin position="262"/>
        <end position="280"/>
    </location>
</feature>
<keyword evidence="6" id="KW-0997">Cell inner membrane</keyword>
<feature type="transmembrane region" description="Helical" evidence="13">
    <location>
        <begin position="115"/>
        <end position="133"/>
    </location>
</feature>
<name>A0A0F0LPM2_9MICO</name>
<evidence type="ECO:0000313" key="16">
    <source>
        <dbReference type="Proteomes" id="UP000033740"/>
    </source>
</evidence>
<keyword evidence="3" id="KW-0813">Transport</keyword>
<dbReference type="GO" id="GO:0022857">
    <property type="term" value="F:transmembrane transporter activity"/>
    <property type="evidence" value="ECO:0007669"/>
    <property type="project" value="InterPro"/>
</dbReference>
<feature type="transmembrane region" description="Helical" evidence="13">
    <location>
        <begin position="59"/>
        <end position="79"/>
    </location>
</feature>
<dbReference type="InterPro" id="IPR000390">
    <property type="entry name" value="Small_drug/metabolite_transptr"/>
</dbReference>
<gene>
    <name evidence="15" type="ORF">RS86_01707</name>
</gene>
<feature type="transmembrane region" description="Helical" evidence="13">
    <location>
        <begin position="91"/>
        <end position="109"/>
    </location>
</feature>
<keyword evidence="8 13" id="KW-0812">Transmembrane</keyword>
<keyword evidence="5" id="KW-0444">Lipid biosynthesis</keyword>
<comment type="subcellular location">
    <subcellularLocation>
        <location evidence="1">Cell membrane</location>
        <topology evidence="1">Multi-pass membrane protein</topology>
    </subcellularLocation>
</comment>
<reference evidence="15 16" key="1">
    <citation type="submission" date="2015-02" db="EMBL/GenBank/DDBJ databases">
        <title>Draft genome sequences of ten Microbacterium spp. with emphasis on heavy metal contaminated environments.</title>
        <authorList>
            <person name="Corretto E."/>
        </authorList>
    </citation>
    <scope>NUCLEOTIDE SEQUENCE [LARGE SCALE GENOMIC DNA]</scope>
    <source>
        <strain evidence="15 16">ARN176</strain>
    </source>
</reference>
<dbReference type="Proteomes" id="UP000033740">
    <property type="component" value="Unassembled WGS sequence"/>
</dbReference>
<feature type="transmembrane region" description="Helical" evidence="13">
    <location>
        <begin position="171"/>
        <end position="194"/>
    </location>
</feature>
<dbReference type="AlphaFoldDB" id="A0A0F0LPM2"/>
<evidence type="ECO:0000256" key="11">
    <source>
        <dbReference type="ARBA" id="ARBA00023098"/>
    </source>
</evidence>
<comment type="caution">
    <text evidence="15">The sequence shown here is derived from an EMBL/GenBank/DDBJ whole genome shotgun (WGS) entry which is preliminary data.</text>
</comment>
<feature type="transmembrane region" description="Helical" evidence="13">
    <location>
        <begin position="206"/>
        <end position="227"/>
    </location>
</feature>
<sequence>MSALVVLAVLGSALLHGTWNAIAKSLPSPLASSTLMGIVYLCAGGIGCLLMPVPDPAAWPFLTASALAQTLYLLLLTAAYARTEFGRAYPLARGASVLGVTAAAAVLFGERLTPLQLAGVAIVTGSLFALSVTKGALRDLASTGLILAVGATVTVYSVIDGAGVRLSGHALSYAAWLFLLQGVTIPLACLVLARDRRALLHDVRTLAPRGVAGGVVSLVAYTIVVWAQSVAPLAVVSALRETSVLVAGVIGWVFFREPLRAWRIVASVAAAAGIALVRLGA</sequence>
<evidence type="ECO:0000256" key="13">
    <source>
        <dbReference type="SAM" id="Phobius"/>
    </source>
</evidence>
<dbReference type="PANTHER" id="PTHR30561:SF1">
    <property type="entry name" value="MULTIDRUG TRANSPORTER EMRE"/>
    <property type="match status" value="1"/>
</dbReference>
<keyword evidence="9" id="KW-0448">Lipopolysaccharide biosynthesis</keyword>
<dbReference type="GO" id="GO:0009103">
    <property type="term" value="P:lipopolysaccharide biosynthetic process"/>
    <property type="evidence" value="ECO:0007669"/>
    <property type="project" value="UniProtKB-KW"/>
</dbReference>
<feature type="transmembrane region" description="Helical" evidence="13">
    <location>
        <begin position="140"/>
        <end position="159"/>
    </location>
</feature>
<dbReference type="PATRIC" id="fig|582680.6.peg.1764"/>
<evidence type="ECO:0000256" key="10">
    <source>
        <dbReference type="ARBA" id="ARBA00022989"/>
    </source>
</evidence>
<evidence type="ECO:0000313" key="15">
    <source>
        <dbReference type="EMBL" id="KJL33486.1"/>
    </source>
</evidence>
<dbReference type="RefSeq" id="WP_045271801.1">
    <property type="nucleotide sequence ID" value="NZ_JYIX01000033.1"/>
</dbReference>
<dbReference type="InterPro" id="IPR000620">
    <property type="entry name" value="EamA_dom"/>
</dbReference>
<dbReference type="Gene3D" id="1.10.3730.20">
    <property type="match status" value="1"/>
</dbReference>
<keyword evidence="7" id="KW-0441">Lipid A biosynthesis</keyword>
<feature type="transmembrane region" description="Helical" evidence="13">
    <location>
        <begin position="233"/>
        <end position="255"/>
    </location>
</feature>
<dbReference type="GO" id="GO:0005886">
    <property type="term" value="C:plasma membrane"/>
    <property type="evidence" value="ECO:0007669"/>
    <property type="project" value="UniProtKB-SubCell"/>
</dbReference>
<evidence type="ECO:0000256" key="12">
    <source>
        <dbReference type="ARBA" id="ARBA00023136"/>
    </source>
</evidence>
<accession>A0A0F0LPM2</accession>
<keyword evidence="12 13" id="KW-0472">Membrane</keyword>
<evidence type="ECO:0000256" key="4">
    <source>
        <dbReference type="ARBA" id="ARBA00022475"/>
    </source>
</evidence>
<dbReference type="SUPFAM" id="SSF103481">
    <property type="entry name" value="Multidrug resistance efflux transporter EmrE"/>
    <property type="match status" value="2"/>
</dbReference>
<evidence type="ECO:0000256" key="6">
    <source>
        <dbReference type="ARBA" id="ARBA00022519"/>
    </source>
</evidence>
<dbReference type="PANTHER" id="PTHR30561">
    <property type="entry name" value="SMR FAMILY PROTON-DEPENDENT DRUG EFFLUX TRANSPORTER SUGE"/>
    <property type="match status" value="1"/>
</dbReference>
<evidence type="ECO:0000256" key="3">
    <source>
        <dbReference type="ARBA" id="ARBA00022448"/>
    </source>
</evidence>
<keyword evidence="4" id="KW-1003">Cell membrane</keyword>
<evidence type="ECO:0000256" key="5">
    <source>
        <dbReference type="ARBA" id="ARBA00022516"/>
    </source>
</evidence>
<evidence type="ECO:0000256" key="2">
    <source>
        <dbReference type="ARBA" id="ARBA00007362"/>
    </source>
</evidence>
<keyword evidence="16" id="KW-1185">Reference proteome</keyword>
<evidence type="ECO:0000259" key="14">
    <source>
        <dbReference type="Pfam" id="PF00892"/>
    </source>
</evidence>
<evidence type="ECO:0000256" key="8">
    <source>
        <dbReference type="ARBA" id="ARBA00022692"/>
    </source>
</evidence>
<organism evidence="15 16">
    <name type="scientific">Microbacterium azadirachtae</name>
    <dbReference type="NCBI Taxonomy" id="582680"/>
    <lineage>
        <taxon>Bacteria</taxon>
        <taxon>Bacillati</taxon>
        <taxon>Actinomycetota</taxon>
        <taxon>Actinomycetes</taxon>
        <taxon>Micrococcales</taxon>
        <taxon>Microbacteriaceae</taxon>
        <taxon>Microbacterium</taxon>
    </lineage>
</organism>
<evidence type="ECO:0000256" key="1">
    <source>
        <dbReference type="ARBA" id="ARBA00004651"/>
    </source>
</evidence>
<keyword evidence="11" id="KW-0443">Lipid metabolism</keyword>
<evidence type="ECO:0000256" key="9">
    <source>
        <dbReference type="ARBA" id="ARBA00022985"/>
    </source>
</evidence>
<feature type="domain" description="EamA" evidence="14">
    <location>
        <begin position="145"/>
        <end position="277"/>
    </location>
</feature>
<dbReference type="EMBL" id="JYIX01000033">
    <property type="protein sequence ID" value="KJL33486.1"/>
    <property type="molecule type" value="Genomic_DNA"/>
</dbReference>
<dbReference type="STRING" id="582680.RS86_01707"/>
<protein>
    <submittedName>
        <fullName evidence="15">EamA-like transporter family protein</fullName>
    </submittedName>
</protein>
<dbReference type="Pfam" id="PF00892">
    <property type="entry name" value="EamA"/>
    <property type="match status" value="1"/>
</dbReference>
<dbReference type="InterPro" id="IPR037185">
    <property type="entry name" value="EmrE-like"/>
</dbReference>
<comment type="similarity">
    <text evidence="2">Belongs to the EamA transporter family.</text>
</comment>
<keyword evidence="10 13" id="KW-1133">Transmembrane helix</keyword>
<evidence type="ECO:0000256" key="7">
    <source>
        <dbReference type="ARBA" id="ARBA00022556"/>
    </source>
</evidence>
<proteinExistence type="inferred from homology"/>